<dbReference type="InterPro" id="IPR028745">
    <property type="entry name" value="AKAP9/Pericentrin"/>
</dbReference>
<keyword evidence="7" id="KW-1185">Reference proteome</keyword>
<organism evidence="6 7">
    <name type="scientific">Saguinus oedipus</name>
    <name type="common">Cotton-top tamarin</name>
    <name type="synonym">Oedipomidas oedipus</name>
    <dbReference type="NCBI Taxonomy" id="9490"/>
    <lineage>
        <taxon>Eukaryota</taxon>
        <taxon>Metazoa</taxon>
        <taxon>Chordata</taxon>
        <taxon>Craniata</taxon>
        <taxon>Vertebrata</taxon>
        <taxon>Euteleostomi</taxon>
        <taxon>Mammalia</taxon>
        <taxon>Eutheria</taxon>
        <taxon>Euarchontoglires</taxon>
        <taxon>Primates</taxon>
        <taxon>Haplorrhini</taxon>
        <taxon>Platyrrhini</taxon>
        <taxon>Cebidae</taxon>
        <taxon>Callitrichinae</taxon>
        <taxon>Saguinus</taxon>
    </lineage>
</organism>
<evidence type="ECO:0000256" key="2">
    <source>
        <dbReference type="ARBA" id="ARBA00022490"/>
    </source>
</evidence>
<feature type="non-terminal residue" evidence="6">
    <location>
        <position position="397"/>
    </location>
</feature>
<keyword evidence="3 5" id="KW-0175">Coiled coil</keyword>
<evidence type="ECO:0000313" key="7">
    <source>
        <dbReference type="Proteomes" id="UP001266305"/>
    </source>
</evidence>
<keyword evidence="2" id="KW-0963">Cytoplasm</keyword>
<feature type="coiled-coil region" evidence="5">
    <location>
        <begin position="314"/>
        <end position="341"/>
    </location>
</feature>
<dbReference type="EMBL" id="JASSZA010000018">
    <property type="protein sequence ID" value="KAK2089677.1"/>
    <property type="molecule type" value="Genomic_DNA"/>
</dbReference>
<evidence type="ECO:0000256" key="4">
    <source>
        <dbReference type="ARBA" id="ARBA00023212"/>
    </source>
</evidence>
<dbReference type="PANTHER" id="PTHR44981">
    <property type="entry name" value="PERICENTRIN-LIKE PROTEIN, ISOFORM F"/>
    <property type="match status" value="1"/>
</dbReference>
<comment type="caution">
    <text evidence="6">The sequence shown here is derived from an EMBL/GenBank/DDBJ whole genome shotgun (WGS) entry which is preliminary data.</text>
</comment>
<gene>
    <name evidence="6" type="ORF">P7K49_032343</name>
</gene>
<dbReference type="Proteomes" id="UP001266305">
    <property type="component" value="Unassembled WGS sequence"/>
</dbReference>
<evidence type="ECO:0000256" key="3">
    <source>
        <dbReference type="ARBA" id="ARBA00023054"/>
    </source>
</evidence>
<sequence length="397" mass="43243">MGVSCLRGALQDALRRLLGLFGETLRAAITLRSRIGERVGLCLDDTGTGLALSAGECARTRPPAARPVLAAPVWAWSSRRGSRKAPFPGFLLVPALTVAETGVWAEFASSCGGCCLVSVLGWAIILRCLVAVAVVAVAVVAVANLLTEPHVPVSAHLSAPVLEETWSDAALPELDRTISECAEMSSVAEISSHMRESFLMSPESVRECEQPIRRVFQSLSLAVDRLLEMALDSSRQLEEARQIHSRFEKEFSFKNEETAQVVRKHQELLECLKEESAAKAELTLQLHKTRGTLEGFKVETADLQKALAGKEDSEHRLVLELESLRRQLQQAVQEQAALREECARLWSQGEAAAADAEAREAGEERGHWRAVRAVGHGRGRRGFPSSQGCLVSLEGQV</sequence>
<comment type="subcellular location">
    <subcellularLocation>
        <location evidence="1">Cytoplasm</location>
        <location evidence="1">Cytoskeleton</location>
        <location evidence="1">Microtubule organizing center</location>
        <location evidence="1">Centrosome</location>
    </subcellularLocation>
</comment>
<dbReference type="PANTHER" id="PTHR44981:SF3">
    <property type="entry name" value="PERICENTRIN"/>
    <property type="match status" value="1"/>
</dbReference>
<proteinExistence type="predicted"/>
<name>A0ABQ9TZV2_SAGOE</name>
<keyword evidence="4" id="KW-0206">Cytoskeleton</keyword>
<evidence type="ECO:0000313" key="6">
    <source>
        <dbReference type="EMBL" id="KAK2089677.1"/>
    </source>
</evidence>
<protein>
    <submittedName>
        <fullName evidence="6">Uncharacterized protein</fullName>
    </submittedName>
</protein>
<reference evidence="6 7" key="1">
    <citation type="submission" date="2023-05" db="EMBL/GenBank/DDBJ databases">
        <title>B98-5 Cell Line De Novo Hybrid Assembly: An Optical Mapping Approach.</title>
        <authorList>
            <person name="Kananen K."/>
            <person name="Auerbach J.A."/>
            <person name="Kautto E."/>
            <person name="Blachly J.S."/>
        </authorList>
    </citation>
    <scope>NUCLEOTIDE SEQUENCE [LARGE SCALE GENOMIC DNA]</scope>
    <source>
        <strain evidence="6">B95-8</strain>
        <tissue evidence="6">Cell line</tissue>
    </source>
</reference>
<evidence type="ECO:0000256" key="1">
    <source>
        <dbReference type="ARBA" id="ARBA00004300"/>
    </source>
</evidence>
<accession>A0ABQ9TZV2</accession>
<evidence type="ECO:0000256" key="5">
    <source>
        <dbReference type="SAM" id="Coils"/>
    </source>
</evidence>